<feature type="compositionally biased region" description="Basic and acidic residues" evidence="1">
    <location>
        <begin position="252"/>
        <end position="267"/>
    </location>
</feature>
<feature type="compositionally biased region" description="Basic and acidic residues" evidence="1">
    <location>
        <begin position="101"/>
        <end position="112"/>
    </location>
</feature>
<feature type="compositionally biased region" description="Polar residues" evidence="1">
    <location>
        <begin position="37"/>
        <end position="49"/>
    </location>
</feature>
<evidence type="ECO:0000313" key="2">
    <source>
        <dbReference type="EMBL" id="CAG6684006.1"/>
    </source>
</evidence>
<evidence type="ECO:0000256" key="1">
    <source>
        <dbReference type="SAM" id="MobiDB-lite"/>
    </source>
</evidence>
<reference evidence="2" key="1">
    <citation type="submission" date="2021-05" db="EMBL/GenBank/DDBJ databases">
        <authorList>
            <person name="Alioto T."/>
            <person name="Alioto T."/>
            <person name="Gomez Garrido J."/>
        </authorList>
    </citation>
    <scope>NUCLEOTIDE SEQUENCE</scope>
</reference>
<feature type="compositionally biased region" description="Pro residues" evidence="1">
    <location>
        <begin position="497"/>
        <end position="507"/>
    </location>
</feature>
<feature type="compositionally biased region" description="Polar residues" evidence="1">
    <location>
        <begin position="191"/>
        <end position="208"/>
    </location>
</feature>
<dbReference type="EMBL" id="HBUF01265512">
    <property type="protein sequence ID" value="CAG6684006.1"/>
    <property type="molecule type" value="Transcribed_RNA"/>
</dbReference>
<feature type="compositionally biased region" description="Polar residues" evidence="1">
    <location>
        <begin position="233"/>
        <end position="248"/>
    </location>
</feature>
<protein>
    <submittedName>
        <fullName evidence="2">Uncharacterized protein</fullName>
    </submittedName>
</protein>
<feature type="compositionally biased region" description="Basic and acidic residues" evidence="1">
    <location>
        <begin position="285"/>
        <end position="300"/>
    </location>
</feature>
<feature type="region of interest" description="Disordered" evidence="1">
    <location>
        <begin position="490"/>
        <end position="512"/>
    </location>
</feature>
<feature type="region of interest" description="Disordered" evidence="1">
    <location>
        <begin position="33"/>
        <end position="469"/>
    </location>
</feature>
<organism evidence="2">
    <name type="scientific">Cacopsylla melanoneura</name>
    <dbReference type="NCBI Taxonomy" id="428564"/>
    <lineage>
        <taxon>Eukaryota</taxon>
        <taxon>Metazoa</taxon>
        <taxon>Ecdysozoa</taxon>
        <taxon>Arthropoda</taxon>
        <taxon>Hexapoda</taxon>
        <taxon>Insecta</taxon>
        <taxon>Pterygota</taxon>
        <taxon>Neoptera</taxon>
        <taxon>Paraneoptera</taxon>
        <taxon>Hemiptera</taxon>
        <taxon>Sternorrhyncha</taxon>
        <taxon>Psylloidea</taxon>
        <taxon>Psyllidae</taxon>
        <taxon>Psyllinae</taxon>
        <taxon>Cacopsylla</taxon>
    </lineage>
</organism>
<feature type="compositionally biased region" description="Polar residues" evidence="1">
    <location>
        <begin position="63"/>
        <end position="99"/>
    </location>
</feature>
<accession>A0A8D8T8L1</accession>
<dbReference type="AlphaFoldDB" id="A0A8D8T8L1"/>
<feature type="compositionally biased region" description="Basic residues" evidence="1">
    <location>
        <begin position="542"/>
        <end position="553"/>
    </location>
</feature>
<feature type="region of interest" description="Disordered" evidence="1">
    <location>
        <begin position="533"/>
        <end position="562"/>
    </location>
</feature>
<name>A0A8D8T8L1_9HEMI</name>
<proteinExistence type="predicted"/>
<sequence>MGEEELIRAHSHCLRHLYALEWFQRRHYSPTPGHWPPTSNSSDSSNQPIQTPPLRRLRCHSPGLTSDGSCDTLSTYHEPTPRSPSLQSLTAESSYGTSSSDDERTSHEENTPRRPSTPYPQVARAPSPAEFMSDNAHDSDARSTPRPSWWLVSSAEDLSGRQSTPHPPTPPDRRETSPTTDGAPPVAIETPQRQQGDNEPATPSTSLGENLHTPGLTEDSVGDSARNPADMETPQTDLECTSDGTTDSELPDTPRLDDTRRETKETPQSDTAFMSDGATDSDFPDTPRLDDTQGDTREIPQTEVVLVSDGATDSYVTVAPHSAWGSFSPTEDLSGPPMTPRTPMVEYPRTPRTQVNLAPPVTPDAPARLHESESSFGTPPPTPGRTPRTSCRANLNEFLVFDRTPRDIEPVGSQTGVADNPAPPTETDPPVSQRPTTPIHEGEDDAESIASPAPSERSEPSDASDQEYNYPWVHPGLLCRVVIDHMDLSDDQEDYPQLPPAQRPRPASPTTDFTNLIATINAVATDKRIVPRFRSSGDRTVQKHGRCRRSRQRLRVERNARP</sequence>